<dbReference type="PROSITE" id="PS50893">
    <property type="entry name" value="ABC_TRANSPORTER_2"/>
    <property type="match status" value="1"/>
</dbReference>
<dbReference type="InterPro" id="IPR017911">
    <property type="entry name" value="MacB-like_ATP-bd"/>
</dbReference>
<comment type="caution">
    <text evidence="8">The sequence shown here is derived from an EMBL/GenBank/DDBJ whole genome shotgun (WGS) entry which is preliminary data.</text>
</comment>
<dbReference type="SUPFAM" id="SSF52540">
    <property type="entry name" value="P-loop containing nucleoside triphosphate hydrolases"/>
    <property type="match status" value="1"/>
</dbReference>
<keyword evidence="2" id="KW-1003">Cell membrane</keyword>
<keyword evidence="3" id="KW-0547">Nucleotide-binding</keyword>
<keyword evidence="5" id="KW-1278">Translocase</keyword>
<dbReference type="EMBL" id="BSPK01000004">
    <property type="protein sequence ID" value="GLS61873.1"/>
    <property type="molecule type" value="Genomic_DNA"/>
</dbReference>
<evidence type="ECO:0000256" key="6">
    <source>
        <dbReference type="ARBA" id="ARBA00038388"/>
    </source>
</evidence>
<organism evidence="8 10">
    <name type="scientific">Methylobacterium oxalidis</name>
    <dbReference type="NCBI Taxonomy" id="944322"/>
    <lineage>
        <taxon>Bacteria</taxon>
        <taxon>Pseudomonadati</taxon>
        <taxon>Pseudomonadota</taxon>
        <taxon>Alphaproteobacteria</taxon>
        <taxon>Hyphomicrobiales</taxon>
        <taxon>Methylobacteriaceae</taxon>
        <taxon>Methylobacterium</taxon>
    </lineage>
</organism>
<dbReference type="GO" id="GO:0005524">
    <property type="term" value="F:ATP binding"/>
    <property type="evidence" value="ECO:0007669"/>
    <property type="project" value="UniProtKB-KW"/>
</dbReference>
<evidence type="ECO:0000256" key="2">
    <source>
        <dbReference type="ARBA" id="ARBA00022519"/>
    </source>
</evidence>
<dbReference type="Gene3D" id="3.40.50.300">
    <property type="entry name" value="P-loop containing nucleotide triphosphate hydrolases"/>
    <property type="match status" value="1"/>
</dbReference>
<evidence type="ECO:0000256" key="3">
    <source>
        <dbReference type="ARBA" id="ARBA00022741"/>
    </source>
</evidence>
<dbReference type="GO" id="GO:0016887">
    <property type="term" value="F:ATP hydrolysis activity"/>
    <property type="evidence" value="ECO:0007669"/>
    <property type="project" value="InterPro"/>
</dbReference>
<reference evidence="9" key="1">
    <citation type="journal article" date="2014" name="Int. J. Syst. Evol. Microbiol.">
        <title>Complete genome of a new Firmicutes species belonging to the dominant human colonic microbiota ('Ruminococcus bicirculans') reveals two chromosomes and a selective capacity to utilize plant glucans.</title>
        <authorList>
            <consortium name="NISC Comparative Sequencing Program"/>
            <person name="Wegmann U."/>
            <person name="Louis P."/>
            <person name="Goesmann A."/>
            <person name="Henrissat B."/>
            <person name="Duncan S.H."/>
            <person name="Flint H.J."/>
        </authorList>
    </citation>
    <scope>NUCLEOTIDE SEQUENCE</scope>
    <source>
        <strain evidence="9">NBRC 107715</strain>
    </source>
</reference>
<dbReference type="EMBL" id="BJZU01000006">
    <property type="protein sequence ID" value="GEP02664.1"/>
    <property type="molecule type" value="Genomic_DNA"/>
</dbReference>
<reference evidence="11" key="2">
    <citation type="journal article" date="2019" name="Int. J. Syst. Evol. Microbiol.">
        <title>The Global Catalogue of Microorganisms (GCM) 10K type strain sequencing project: providing services to taxonomists for standard genome sequencing and annotation.</title>
        <authorList>
            <consortium name="The Broad Institute Genomics Platform"/>
            <consortium name="The Broad Institute Genome Sequencing Center for Infectious Disease"/>
            <person name="Wu L."/>
            <person name="Ma J."/>
        </authorList>
    </citation>
    <scope>NUCLEOTIDE SEQUENCE [LARGE SCALE GENOMIC DNA]</scope>
    <source>
        <strain evidence="11">NBRC 107715</strain>
    </source>
</reference>
<evidence type="ECO:0000256" key="4">
    <source>
        <dbReference type="ARBA" id="ARBA00022840"/>
    </source>
</evidence>
<accession>A0A512IY76</accession>
<evidence type="ECO:0000313" key="11">
    <source>
        <dbReference type="Proteomes" id="UP001156856"/>
    </source>
</evidence>
<protein>
    <submittedName>
        <fullName evidence="8">ABC transporter ATP-binding protein</fullName>
    </submittedName>
</protein>
<evidence type="ECO:0000313" key="10">
    <source>
        <dbReference type="Proteomes" id="UP000321960"/>
    </source>
</evidence>
<dbReference type="InterPro" id="IPR003593">
    <property type="entry name" value="AAA+_ATPase"/>
</dbReference>
<reference evidence="8 10" key="3">
    <citation type="submission" date="2019-07" db="EMBL/GenBank/DDBJ databases">
        <title>Whole genome shotgun sequence of Methylobacterium oxalidis NBRC 107715.</title>
        <authorList>
            <person name="Hosoyama A."/>
            <person name="Uohara A."/>
            <person name="Ohji S."/>
            <person name="Ichikawa N."/>
        </authorList>
    </citation>
    <scope>NUCLEOTIDE SEQUENCE [LARGE SCALE GENOMIC DNA]</scope>
    <source>
        <strain evidence="8 10">NBRC 107715</strain>
    </source>
</reference>
<sequence length="227" mass="24042">MSGKAITLSQVDLSLGRGAARVHVLRGISLDVARGEAVGLVGPSGSGKSTLLMVMAGLERPDSGAVSIEGTDLGRLDEDALARFRGRRIGIVFQAFHLVPTMTALENVALPLELADKADAHERARAELEAVGLGHRLHHYPAQLSGGEQQRVAIARAVAPDPAILVADEPTGNLDEATGRQIIDLLFALKRDRGATLVLVTHDPGLARLCDRTVRLRSGRVEEPVPA</sequence>
<evidence type="ECO:0000259" key="7">
    <source>
        <dbReference type="PROSITE" id="PS50893"/>
    </source>
</evidence>
<dbReference type="FunFam" id="3.40.50.300:FF:000032">
    <property type="entry name" value="Export ABC transporter ATP-binding protein"/>
    <property type="match status" value="1"/>
</dbReference>
<proteinExistence type="inferred from homology"/>
<dbReference type="SMART" id="SM00382">
    <property type="entry name" value="AAA"/>
    <property type="match status" value="1"/>
</dbReference>
<evidence type="ECO:0000256" key="5">
    <source>
        <dbReference type="ARBA" id="ARBA00022967"/>
    </source>
</evidence>
<dbReference type="Proteomes" id="UP000321960">
    <property type="component" value="Unassembled WGS sequence"/>
</dbReference>
<keyword evidence="11" id="KW-1185">Reference proteome</keyword>
<dbReference type="PANTHER" id="PTHR24220">
    <property type="entry name" value="IMPORT ATP-BINDING PROTEIN"/>
    <property type="match status" value="1"/>
</dbReference>
<evidence type="ECO:0000313" key="8">
    <source>
        <dbReference type="EMBL" id="GEP02664.1"/>
    </source>
</evidence>
<dbReference type="OrthoDB" id="9786950at2"/>
<dbReference type="CDD" id="cd03255">
    <property type="entry name" value="ABC_MJ0796_LolCDE_FtsE"/>
    <property type="match status" value="1"/>
</dbReference>
<evidence type="ECO:0000313" key="9">
    <source>
        <dbReference type="EMBL" id="GLS61873.1"/>
    </source>
</evidence>
<keyword evidence="2" id="KW-0997">Cell inner membrane</keyword>
<reference evidence="9" key="4">
    <citation type="submission" date="2023-01" db="EMBL/GenBank/DDBJ databases">
        <title>Draft genome sequence of Methylobacterium oxalidis strain NBRC 107715.</title>
        <authorList>
            <person name="Sun Q."/>
            <person name="Mori K."/>
        </authorList>
    </citation>
    <scope>NUCLEOTIDE SEQUENCE</scope>
    <source>
        <strain evidence="9">NBRC 107715</strain>
    </source>
</reference>
<dbReference type="PROSITE" id="PS00211">
    <property type="entry name" value="ABC_TRANSPORTER_1"/>
    <property type="match status" value="1"/>
</dbReference>
<dbReference type="InterPro" id="IPR015854">
    <property type="entry name" value="ABC_transpr_LolD-like"/>
</dbReference>
<name>A0A512IY76_9HYPH</name>
<dbReference type="GO" id="GO:0005886">
    <property type="term" value="C:plasma membrane"/>
    <property type="evidence" value="ECO:0007669"/>
    <property type="project" value="TreeGrafter"/>
</dbReference>
<comment type="similarity">
    <text evidence="6">Belongs to the ABC transporter superfamily. Macrolide exporter (TC 3.A.1.122) family.</text>
</comment>
<feature type="domain" description="ABC transporter" evidence="7">
    <location>
        <begin position="8"/>
        <end position="227"/>
    </location>
</feature>
<dbReference type="PANTHER" id="PTHR24220:SF659">
    <property type="entry name" value="TRANSPORTER, PUTATIVE-RELATED"/>
    <property type="match status" value="1"/>
</dbReference>
<evidence type="ECO:0000256" key="1">
    <source>
        <dbReference type="ARBA" id="ARBA00022448"/>
    </source>
</evidence>
<dbReference type="GO" id="GO:0022857">
    <property type="term" value="F:transmembrane transporter activity"/>
    <property type="evidence" value="ECO:0007669"/>
    <property type="project" value="TreeGrafter"/>
</dbReference>
<dbReference type="Pfam" id="PF00005">
    <property type="entry name" value="ABC_tran"/>
    <property type="match status" value="1"/>
</dbReference>
<dbReference type="AlphaFoldDB" id="A0A512IY76"/>
<keyword evidence="4 8" id="KW-0067">ATP-binding</keyword>
<dbReference type="Proteomes" id="UP001156856">
    <property type="component" value="Unassembled WGS sequence"/>
</dbReference>
<dbReference type="GO" id="GO:0098796">
    <property type="term" value="C:membrane protein complex"/>
    <property type="evidence" value="ECO:0007669"/>
    <property type="project" value="UniProtKB-ARBA"/>
</dbReference>
<keyword evidence="1" id="KW-0813">Transport</keyword>
<dbReference type="InterPro" id="IPR003439">
    <property type="entry name" value="ABC_transporter-like_ATP-bd"/>
</dbReference>
<dbReference type="RefSeq" id="WP_147024336.1">
    <property type="nucleotide sequence ID" value="NZ_BJZU01000006.1"/>
</dbReference>
<dbReference type="InterPro" id="IPR027417">
    <property type="entry name" value="P-loop_NTPase"/>
</dbReference>
<gene>
    <name evidence="9" type="ORF">GCM10007888_02540</name>
    <name evidence="8" type="ORF">MOX02_07020</name>
</gene>
<dbReference type="InterPro" id="IPR017871">
    <property type="entry name" value="ABC_transporter-like_CS"/>
</dbReference>
<keyword evidence="2" id="KW-0472">Membrane</keyword>